<evidence type="ECO:0000256" key="14">
    <source>
        <dbReference type="ARBA" id="ARBA00026013"/>
    </source>
</evidence>
<evidence type="ECO:0000259" key="17">
    <source>
        <dbReference type="Pfam" id="PF00306"/>
    </source>
</evidence>
<dbReference type="InterPro" id="IPR023366">
    <property type="entry name" value="ATP_synth_asu-like_sf"/>
</dbReference>
<dbReference type="NCBIfam" id="TIGR03324">
    <property type="entry name" value="alt_F1F0_F1_al"/>
    <property type="match status" value="1"/>
</dbReference>
<dbReference type="InterPro" id="IPR005294">
    <property type="entry name" value="ATP_synth_F1_asu"/>
</dbReference>
<evidence type="ECO:0000256" key="8">
    <source>
        <dbReference type="ARBA" id="ARBA00022967"/>
    </source>
</evidence>
<dbReference type="SUPFAM" id="SSF52540">
    <property type="entry name" value="P-loop containing nucleoside triphosphate hydrolases"/>
    <property type="match status" value="1"/>
</dbReference>
<evidence type="ECO:0000256" key="10">
    <source>
        <dbReference type="ARBA" id="ARBA00023136"/>
    </source>
</evidence>
<comment type="catalytic activity">
    <reaction evidence="15">
        <text>ATP + H2O + 4 H(+)(in) = ADP + phosphate + 5 H(+)(out)</text>
        <dbReference type="Rhea" id="RHEA:57720"/>
        <dbReference type="ChEBI" id="CHEBI:15377"/>
        <dbReference type="ChEBI" id="CHEBI:15378"/>
        <dbReference type="ChEBI" id="CHEBI:30616"/>
        <dbReference type="ChEBI" id="CHEBI:43474"/>
        <dbReference type="ChEBI" id="CHEBI:456216"/>
        <dbReference type="EC" id="7.1.2.2"/>
    </reaction>
</comment>
<keyword evidence="4 15" id="KW-1003">Cell membrane</keyword>
<dbReference type="InterPro" id="IPR017710">
    <property type="entry name" value="Alt_ATP_synth_F1_asu"/>
</dbReference>
<evidence type="ECO:0000256" key="11">
    <source>
        <dbReference type="ARBA" id="ARBA00023196"/>
    </source>
</evidence>
<comment type="caution">
    <text evidence="19">The sequence shown here is derived from an EMBL/GenBank/DDBJ whole genome shotgun (WGS) entry which is preliminary data.</text>
</comment>
<evidence type="ECO:0000256" key="2">
    <source>
        <dbReference type="ARBA" id="ARBA00004370"/>
    </source>
</evidence>
<reference evidence="19 20" key="1">
    <citation type="submission" date="2024-02" db="EMBL/GenBank/DDBJ databases">
        <title>Bacteria isolated from the canopy kelp, Nereocystis luetkeana.</title>
        <authorList>
            <person name="Pfister C.A."/>
            <person name="Younker I.T."/>
            <person name="Light S.H."/>
        </authorList>
    </citation>
    <scope>NUCLEOTIDE SEQUENCE [LARGE SCALE GENOMIC DNA]</scope>
    <source>
        <strain evidence="19 20">TI.4.07</strain>
    </source>
</reference>
<dbReference type="NCBIfam" id="TIGR00962">
    <property type="entry name" value="atpA"/>
    <property type="match status" value="1"/>
</dbReference>
<feature type="domain" description="ATP synthase alpha subunit C-terminal" evidence="17">
    <location>
        <begin position="371"/>
        <end position="495"/>
    </location>
</feature>
<feature type="domain" description="ATPase F1/V1/A1 complex alpha/beta subunit nucleotide-binding" evidence="16">
    <location>
        <begin position="149"/>
        <end position="364"/>
    </location>
</feature>
<comment type="subcellular location">
    <subcellularLocation>
        <location evidence="15">Cell membrane</location>
        <topology evidence="15">Peripheral membrane protein</topology>
    </subcellularLocation>
    <subcellularLocation>
        <location evidence="2">Membrane</location>
    </subcellularLocation>
</comment>
<dbReference type="SUPFAM" id="SSF47917">
    <property type="entry name" value="C-terminal domain of alpha and beta subunits of F1 ATP synthase"/>
    <property type="match status" value="1"/>
</dbReference>
<comment type="subunit">
    <text evidence="14">F-type ATPases have 2 components, CF(1) - the catalytic core - and CF(0) - the membrane proton channel. CF(1) has five subunits: alpha(3), beta(3), gamma(1), delta(1), epsilon(1). CF(0) has four main subunits: a(1), b(1), b'(1) and c(9-12).</text>
</comment>
<feature type="binding site" evidence="15">
    <location>
        <begin position="169"/>
        <end position="176"/>
    </location>
    <ligand>
        <name>ATP</name>
        <dbReference type="ChEBI" id="CHEBI:30616"/>
    </ligand>
</feature>
<dbReference type="PANTHER" id="PTHR48082">
    <property type="entry name" value="ATP SYNTHASE SUBUNIT ALPHA, MITOCHONDRIAL"/>
    <property type="match status" value="1"/>
</dbReference>
<evidence type="ECO:0000256" key="6">
    <source>
        <dbReference type="ARBA" id="ARBA00022781"/>
    </source>
</evidence>
<dbReference type="PROSITE" id="PS00152">
    <property type="entry name" value="ATPASE_ALPHA_BETA"/>
    <property type="match status" value="1"/>
</dbReference>
<sequence>MTNTFDELFSNLEIARNTTNAELSPREIGVITSVATGVAKVSGLPSVGFEELLKFPGDVYGIAFNVDEDDIGVVLLGDYWHLQAGDEVERCGHVVDVPVGNSLIGRIITPLGKSLDGNGVLAATQRLPVERPSPAIMDRAAVSVPLQTGIKVVDALIPVGRGQRELILGDRQTGKTAIALDTILNQRGKDVLCVYCAIGQRASGVAKVIAKLREEGALEYTVVVVTEGNDPPGLAYLAPYAATSIAEYFMEQGRDVLIVYDDLTHHARAYRELSLLLRRPPGREAFPGDIFYIHSRLLERATHLSDELGGGSLTALPIIETEAQDMSAYIPTNLISITDGQIYLSPELFELGVLPAVDVGKSVSRVGGKAQRAAYRSVTVDLKLAYAQFEELETFARFGARLDEQTLAMIEHGRRIRACLMQSEFAPVSMAEQIIVLIALTGALFDPVPLAKMPAAEQAVRQAAANLSDDMLARLASTEKLSHQDKVGLLQLAEQAMKGFLAESEPTIEVPISTDVSEPS</sequence>
<gene>
    <name evidence="15" type="primary">atpA</name>
    <name evidence="19" type="ORF">V6242_08085</name>
</gene>
<dbReference type="InterPro" id="IPR038376">
    <property type="entry name" value="ATP_synth_asu_C_sf"/>
</dbReference>
<accession>A0ABU9G3P3</accession>
<dbReference type="CDD" id="cd01132">
    <property type="entry name" value="F1-ATPase_alpha_CD"/>
    <property type="match status" value="1"/>
</dbReference>
<keyword evidence="20" id="KW-1185">Reference proteome</keyword>
<dbReference type="PANTHER" id="PTHR48082:SF2">
    <property type="entry name" value="ATP SYNTHASE SUBUNIT ALPHA, MITOCHONDRIAL"/>
    <property type="match status" value="1"/>
</dbReference>
<dbReference type="InterPro" id="IPR020003">
    <property type="entry name" value="ATPase_a/bsu_AS"/>
</dbReference>
<dbReference type="InterPro" id="IPR027417">
    <property type="entry name" value="P-loop_NTPase"/>
</dbReference>
<evidence type="ECO:0000256" key="13">
    <source>
        <dbReference type="ARBA" id="ARBA00024342"/>
    </source>
</evidence>
<evidence type="ECO:0000256" key="7">
    <source>
        <dbReference type="ARBA" id="ARBA00022840"/>
    </source>
</evidence>
<dbReference type="EMBL" id="JBAKAR010000005">
    <property type="protein sequence ID" value="MEL0613102.1"/>
    <property type="molecule type" value="Genomic_DNA"/>
</dbReference>
<dbReference type="SUPFAM" id="SSF50615">
    <property type="entry name" value="N-terminal domain of alpha and beta subunits of F1 ATP synthase"/>
    <property type="match status" value="1"/>
</dbReference>
<keyword evidence="12 15" id="KW-0066">ATP synthesis</keyword>
<dbReference type="InterPro" id="IPR033732">
    <property type="entry name" value="ATP_synth_F1_a_nt-bd_dom"/>
</dbReference>
<dbReference type="Pfam" id="PF02874">
    <property type="entry name" value="ATP-synt_ab_N"/>
    <property type="match status" value="1"/>
</dbReference>
<evidence type="ECO:0000256" key="5">
    <source>
        <dbReference type="ARBA" id="ARBA00022741"/>
    </source>
</evidence>
<organism evidence="19 20">
    <name type="scientific">Marinomonas arenicola</name>
    <dbReference type="NCBI Taxonomy" id="569601"/>
    <lineage>
        <taxon>Bacteria</taxon>
        <taxon>Pseudomonadati</taxon>
        <taxon>Pseudomonadota</taxon>
        <taxon>Gammaproteobacteria</taxon>
        <taxon>Oceanospirillales</taxon>
        <taxon>Oceanospirillaceae</taxon>
        <taxon>Marinomonas</taxon>
    </lineage>
</organism>
<dbReference type="InterPro" id="IPR004100">
    <property type="entry name" value="ATPase_F1/V1/A1_a/bsu_N"/>
</dbReference>
<comment type="function">
    <text evidence="1 15">Produces ATP from ADP in the presence of a proton gradient across the membrane. The alpha chain is a regulatory subunit.</text>
</comment>
<evidence type="ECO:0000256" key="1">
    <source>
        <dbReference type="ARBA" id="ARBA00003784"/>
    </source>
</evidence>
<evidence type="ECO:0000256" key="4">
    <source>
        <dbReference type="ARBA" id="ARBA00022475"/>
    </source>
</evidence>
<keyword evidence="5 15" id="KW-0547">Nucleotide-binding</keyword>
<dbReference type="Gene3D" id="3.40.50.300">
    <property type="entry name" value="P-loop containing nucleotide triphosphate hydrolases"/>
    <property type="match status" value="1"/>
</dbReference>
<dbReference type="CDD" id="cd18116">
    <property type="entry name" value="ATP-synt_F1_alpha_N"/>
    <property type="match status" value="1"/>
</dbReference>
<dbReference type="InterPro" id="IPR000194">
    <property type="entry name" value="ATPase_F1/V1/A1_a/bsu_nucl-bd"/>
</dbReference>
<evidence type="ECO:0000313" key="20">
    <source>
        <dbReference type="Proteomes" id="UP001379949"/>
    </source>
</evidence>
<keyword evidence="6 15" id="KW-0375">Hydrogen ion transport</keyword>
<keyword evidence="3 15" id="KW-0813">Transport</keyword>
<evidence type="ECO:0000256" key="15">
    <source>
        <dbReference type="HAMAP-Rule" id="MF_01346"/>
    </source>
</evidence>
<dbReference type="CDD" id="cd18113">
    <property type="entry name" value="ATP-synt_F1_alpha_C"/>
    <property type="match status" value="1"/>
</dbReference>
<evidence type="ECO:0000256" key="9">
    <source>
        <dbReference type="ARBA" id="ARBA00023065"/>
    </source>
</evidence>
<keyword evidence="11 15" id="KW-0139">CF(1)</keyword>
<protein>
    <recommendedName>
        <fullName evidence="15">ATP synthase subunit alpha</fullName>
        <ecNumber evidence="15">7.1.2.2</ecNumber>
    </recommendedName>
    <alternativeName>
        <fullName evidence="15">ATP synthase F1 sector subunit alpha</fullName>
    </alternativeName>
    <alternativeName>
        <fullName evidence="15">F-ATPase subunit alpha</fullName>
    </alternativeName>
</protein>
<dbReference type="Gene3D" id="2.40.30.20">
    <property type="match status" value="1"/>
</dbReference>
<proteinExistence type="inferred from homology"/>
<keyword evidence="10 15" id="KW-0472">Membrane</keyword>
<dbReference type="EC" id="7.1.2.2" evidence="15"/>
<dbReference type="Proteomes" id="UP001379949">
    <property type="component" value="Unassembled WGS sequence"/>
</dbReference>
<evidence type="ECO:0000256" key="12">
    <source>
        <dbReference type="ARBA" id="ARBA00023310"/>
    </source>
</evidence>
<evidence type="ECO:0000256" key="3">
    <source>
        <dbReference type="ARBA" id="ARBA00022448"/>
    </source>
</evidence>
<evidence type="ECO:0000259" key="18">
    <source>
        <dbReference type="Pfam" id="PF02874"/>
    </source>
</evidence>
<dbReference type="Pfam" id="PF00006">
    <property type="entry name" value="ATP-synt_ab"/>
    <property type="match status" value="1"/>
</dbReference>
<keyword evidence="7 15" id="KW-0067">ATP-binding</keyword>
<dbReference type="HAMAP" id="MF_01346">
    <property type="entry name" value="ATP_synth_alpha_bact"/>
    <property type="match status" value="1"/>
</dbReference>
<dbReference type="RefSeq" id="WP_341566921.1">
    <property type="nucleotide sequence ID" value="NZ_JBAKAR010000005.1"/>
</dbReference>
<dbReference type="InterPro" id="IPR036121">
    <property type="entry name" value="ATPase_F1/V1/A1_a/bsu_N_sf"/>
</dbReference>
<name>A0ABU9G3P3_9GAMM</name>
<feature type="domain" description="ATPase F1/V1/A1 complex alpha/beta subunit N-terminal" evidence="18">
    <location>
        <begin position="26"/>
        <end position="92"/>
    </location>
</feature>
<dbReference type="Gene3D" id="1.20.150.20">
    <property type="entry name" value="ATP synthase alpha/beta chain, C-terminal domain"/>
    <property type="match status" value="1"/>
</dbReference>
<feature type="site" description="Required for activity" evidence="15">
    <location>
        <position position="362"/>
    </location>
</feature>
<dbReference type="Pfam" id="PF00306">
    <property type="entry name" value="ATP-synt_ab_C"/>
    <property type="match status" value="1"/>
</dbReference>
<evidence type="ECO:0000259" key="16">
    <source>
        <dbReference type="Pfam" id="PF00006"/>
    </source>
</evidence>
<keyword evidence="8 15" id="KW-1278">Translocase</keyword>
<dbReference type="InterPro" id="IPR000793">
    <property type="entry name" value="ATP_synth_asu_C"/>
</dbReference>
<keyword evidence="9 15" id="KW-0406">Ion transport</keyword>
<comment type="similarity">
    <text evidence="13">Belongs to the ATPase alpha/beta chains family. T3SS ATPase subfamily.</text>
</comment>
<evidence type="ECO:0000313" key="19">
    <source>
        <dbReference type="EMBL" id="MEL0613102.1"/>
    </source>
</evidence>
<dbReference type="NCBIfam" id="NF009884">
    <property type="entry name" value="PRK13343.1"/>
    <property type="match status" value="1"/>
</dbReference>